<gene>
    <name evidence="2" type="ORF">GBG18_04790</name>
    <name evidence="1" type="ORF">GBG19_07240</name>
</gene>
<organism evidence="1 4">
    <name type="scientific">Poseidonibacter ostreae</name>
    <dbReference type="NCBI Taxonomy" id="2654171"/>
    <lineage>
        <taxon>Bacteria</taxon>
        <taxon>Pseudomonadati</taxon>
        <taxon>Campylobacterota</taxon>
        <taxon>Epsilonproteobacteria</taxon>
        <taxon>Campylobacterales</taxon>
        <taxon>Arcobacteraceae</taxon>
        <taxon>Poseidonibacter</taxon>
    </lineage>
</organism>
<comment type="caution">
    <text evidence="1">The sequence shown here is derived from an EMBL/GenBank/DDBJ whole genome shotgun (WGS) entry which is preliminary data.</text>
</comment>
<evidence type="ECO:0000313" key="1">
    <source>
        <dbReference type="EMBL" id="KAB7888975.1"/>
    </source>
</evidence>
<keyword evidence="3" id="KW-1185">Reference proteome</keyword>
<evidence type="ECO:0000313" key="3">
    <source>
        <dbReference type="Proteomes" id="UP000461010"/>
    </source>
</evidence>
<dbReference type="RefSeq" id="WP_152188894.1">
    <property type="nucleotide sequence ID" value="NZ_WFKI01000028.1"/>
</dbReference>
<name>A0A6L4WSU6_9BACT</name>
<proteinExistence type="predicted"/>
<protein>
    <submittedName>
        <fullName evidence="1">Uncharacterized protein</fullName>
    </submittedName>
</protein>
<dbReference type="AlphaFoldDB" id="A0A6L4WSU6"/>
<accession>A0A6L4WSU6</accession>
<dbReference type="EMBL" id="WFKJ01000010">
    <property type="protein sequence ID" value="KAB7891908.1"/>
    <property type="molecule type" value="Genomic_DNA"/>
</dbReference>
<evidence type="ECO:0000313" key="2">
    <source>
        <dbReference type="EMBL" id="KAB7891908.1"/>
    </source>
</evidence>
<reference evidence="3 4" key="1">
    <citation type="submission" date="2019-10" db="EMBL/GenBank/DDBJ databases">
        <title>Poseidonibacter ostreae sp. nov., isolated from the gut of the Ostrea denselamellosa.</title>
        <authorList>
            <person name="Choi A."/>
        </authorList>
    </citation>
    <scope>NUCLEOTIDE SEQUENCE [LARGE SCALE GENOMIC DNA]</scope>
    <source>
        <strain evidence="1 4">SJOD-M-33</strain>
        <strain evidence="2 3">SJOD-M-5</strain>
    </source>
</reference>
<dbReference type="EMBL" id="WFKK01000018">
    <property type="protein sequence ID" value="KAB7888975.1"/>
    <property type="molecule type" value="Genomic_DNA"/>
</dbReference>
<dbReference type="Proteomes" id="UP000472839">
    <property type="component" value="Unassembled WGS sequence"/>
</dbReference>
<evidence type="ECO:0000313" key="4">
    <source>
        <dbReference type="Proteomes" id="UP000472839"/>
    </source>
</evidence>
<dbReference type="Proteomes" id="UP000461010">
    <property type="component" value="Unassembled WGS sequence"/>
</dbReference>
<sequence>MANKSLINVSKHEDKLRKIIKLNEIGSTIYTDKSSEALSFGCSKSEFIEALKKDIDKTAKDLIDSKDILLSINNGLVMDINSLDNNVESFFGKTYNKIGNKVTLSGVRFFLNEKTFPTKTEIINSIYLNVLNTNKKDLKNLSNALALYETSNEQIKKAVLYPSIVLADELIERIGHISTKFNNYRNTMEFDEKLSFDTTFKRSGITEVIQNSTYINKDGILQCVHTQKSAARKIASKLMNNEFKYIEAVEIDGDGDCEKAYKLIKQIERLKINSTHKFTLKFRKLGNLHARGVFFQSGLIVAEDVRDTSALLHEIAHFIHLSNTNIYNHDFVNYMIAKLRSRINFNNLNVTELEKEAIIKKDAYYTDSKEVIARALEVASLFAFEEGKFIQSTEEFDLIKSREFYAKYEGIYFDFLSFNDETINEMNKLYTLFYDTTYDEILDTNIDNFVKIDTSYSRIEKEKDAYSILKEERKRQEKEKKALFSLVTSSNIELIIQNKGSLTLRELALVIISNISYCGGHNKSMTAANWSYVCNDKSGIVLILLEEMQENLSNKDYIGFLYELKITKLLEGIKTFALAKGFSVSTRMSIKAHIKEHITDSYFFKLKENMRFIFKTPLFFADTNLLNNTEFVTKTIDVHPLVVQHLEEIKLIEKENLIKYFLYFLEKFPKKSIYMSTSSLMLNKRIMKKYLQSLDSINYLARFSGKTFDTEEIVDVLLEKFPESQEYIFERIGDNLKNNYDFMSKHISLNKDLERFIGDEIKYLFTKEESIIQKIDIVVSNEKESITQEADNNTDFEDLIKSSEIVDFTHTETGEILKVFRIKEKISNFKAFNKYVIKKEIAYYSRIANGFIIQNIEKVATVTGSTLYSQELMDLFSSGKLF</sequence>